<dbReference type="AlphaFoldDB" id="A0AAD3D9E4"/>
<organism evidence="2 3">
    <name type="scientific">Chaetoceros tenuissimus</name>
    <dbReference type="NCBI Taxonomy" id="426638"/>
    <lineage>
        <taxon>Eukaryota</taxon>
        <taxon>Sar</taxon>
        <taxon>Stramenopiles</taxon>
        <taxon>Ochrophyta</taxon>
        <taxon>Bacillariophyta</taxon>
        <taxon>Coscinodiscophyceae</taxon>
        <taxon>Chaetocerotophycidae</taxon>
        <taxon>Chaetocerotales</taxon>
        <taxon>Chaetocerotaceae</taxon>
        <taxon>Chaetoceros</taxon>
    </lineage>
</organism>
<dbReference type="SUPFAM" id="SSF49785">
    <property type="entry name" value="Galactose-binding domain-like"/>
    <property type="match status" value="1"/>
</dbReference>
<gene>
    <name evidence="2" type="ORF">CTEN210_16740</name>
</gene>
<feature type="domain" description="F5/8 type C" evidence="1">
    <location>
        <begin position="14"/>
        <end position="119"/>
    </location>
</feature>
<evidence type="ECO:0000313" key="2">
    <source>
        <dbReference type="EMBL" id="GFH60264.1"/>
    </source>
</evidence>
<reference evidence="2 3" key="1">
    <citation type="journal article" date="2021" name="Sci. Rep.">
        <title>The genome of the diatom Chaetoceros tenuissimus carries an ancient integrated fragment of an extant virus.</title>
        <authorList>
            <person name="Hongo Y."/>
            <person name="Kimura K."/>
            <person name="Takaki Y."/>
            <person name="Yoshida Y."/>
            <person name="Baba S."/>
            <person name="Kobayashi G."/>
            <person name="Nagasaki K."/>
            <person name="Hano T."/>
            <person name="Tomaru Y."/>
        </authorList>
    </citation>
    <scope>NUCLEOTIDE SEQUENCE [LARGE SCALE GENOMIC DNA]</scope>
    <source>
        <strain evidence="2 3">NIES-3715</strain>
    </source>
</reference>
<dbReference type="InterPro" id="IPR000421">
    <property type="entry name" value="FA58C"/>
</dbReference>
<protein>
    <recommendedName>
        <fullName evidence="1">F5/8 type C domain-containing protein</fullName>
    </recommendedName>
</protein>
<evidence type="ECO:0000259" key="1">
    <source>
        <dbReference type="Pfam" id="PF00754"/>
    </source>
</evidence>
<name>A0AAD3D9E4_9STRA</name>
<dbReference type="Gene3D" id="2.60.120.260">
    <property type="entry name" value="Galactose-binding domain-like"/>
    <property type="match status" value="1"/>
</dbReference>
<dbReference type="Pfam" id="PF00754">
    <property type="entry name" value="F5_F8_type_C"/>
    <property type="match status" value="1"/>
</dbReference>
<proteinExistence type="predicted"/>
<sequence>MSTLLSCPSTGTTAKASSVLNNNAKLYGANNALDNQNESTSWYSDGNSDGDAEHSYIVNFHRKVTISSIGLQFQGGFVAEGCKLFVGRRMSEGKVEWKEISDAYIEPENVNTLQKFELDECEKQDDLECDAIKFAFSDSTDFYGRVILYKIEVYGKDC</sequence>
<accession>A0AAD3D9E4</accession>
<dbReference type="Proteomes" id="UP001054902">
    <property type="component" value="Unassembled WGS sequence"/>
</dbReference>
<keyword evidence="3" id="KW-1185">Reference proteome</keyword>
<dbReference type="EMBL" id="BLLK01000069">
    <property type="protein sequence ID" value="GFH60264.1"/>
    <property type="molecule type" value="Genomic_DNA"/>
</dbReference>
<dbReference type="InterPro" id="IPR008979">
    <property type="entry name" value="Galactose-bd-like_sf"/>
</dbReference>
<comment type="caution">
    <text evidence="2">The sequence shown here is derived from an EMBL/GenBank/DDBJ whole genome shotgun (WGS) entry which is preliminary data.</text>
</comment>
<evidence type="ECO:0000313" key="3">
    <source>
        <dbReference type="Proteomes" id="UP001054902"/>
    </source>
</evidence>